<reference evidence="4" key="1">
    <citation type="submission" date="2016-06" db="EMBL/GenBank/DDBJ databases">
        <title>Whole genome sequencing of Thermus brockianus strain GE-1.</title>
        <authorList>
            <person name="Schaefers C."/>
            <person name="Blank S."/>
            <person name="Wiebusch S."/>
            <person name="Elleuche S."/>
            <person name="Antranikian G."/>
        </authorList>
    </citation>
    <scope>NUCLEOTIDE SEQUENCE [LARGE SCALE GENOMIC DNA]</scope>
    <source>
        <strain evidence="4">GE-1</strain>
        <plasmid evidence="4">ptb1</plasmid>
    </source>
</reference>
<dbReference type="OrthoDB" id="32534at2"/>
<name>A0A1J0LY90_THEBO</name>
<dbReference type="SUPFAM" id="SSF56349">
    <property type="entry name" value="DNA breaking-rejoining enzymes"/>
    <property type="match status" value="1"/>
</dbReference>
<dbReference type="KEGG" id="tbc:A0O31_02420"/>
<evidence type="ECO:0000256" key="1">
    <source>
        <dbReference type="ARBA" id="ARBA00023172"/>
    </source>
</evidence>
<dbReference type="Gene3D" id="1.10.443.10">
    <property type="entry name" value="Intergrase catalytic core"/>
    <property type="match status" value="1"/>
</dbReference>
<sequence length="325" mass="37578">MVGKMTEDRLGLEPWDFPEERKRLVGEALERWDEGVLEEGVWAFLVRTRKKPDREVPPLVRFFVRWLALQGRRWPALEAGDIRAYLLWIKEHGFPGGTKGPLAWNTVERARGALGHLFRFLEWAGHPMPPHVEYPPRFTPYVQSRKPLTEAEWARLWALAETYTPAYWRPLLQVLLVLVGEVGLTAKEVVGLWRADLQGERLLVRGERLREVPLSPLARQVLEAWLPLRDYLASHQPLPYPQLLLSPGPRKGKGKPLSYDDAKWLLKELARLAGMDAKQDRARGDLLHRLRWRAIRNYLQAGHPKEKVAYWTGMRSLLIPGWGEG</sequence>
<dbReference type="AlphaFoldDB" id="A0A1J0LY90"/>
<dbReference type="GO" id="GO:0015074">
    <property type="term" value="P:DNA integration"/>
    <property type="evidence" value="ECO:0007669"/>
    <property type="project" value="InterPro"/>
</dbReference>
<dbReference type="InterPro" id="IPR011010">
    <property type="entry name" value="DNA_brk_join_enz"/>
</dbReference>
<dbReference type="PROSITE" id="PS51898">
    <property type="entry name" value="TYR_RECOMBINASE"/>
    <property type="match status" value="1"/>
</dbReference>
<organism evidence="3 4">
    <name type="scientific">Thermus brockianus</name>
    <dbReference type="NCBI Taxonomy" id="56956"/>
    <lineage>
        <taxon>Bacteria</taxon>
        <taxon>Thermotogati</taxon>
        <taxon>Deinococcota</taxon>
        <taxon>Deinococci</taxon>
        <taxon>Thermales</taxon>
        <taxon>Thermaceae</taxon>
        <taxon>Thermus</taxon>
    </lineage>
</organism>
<dbReference type="GO" id="GO:0006310">
    <property type="term" value="P:DNA recombination"/>
    <property type="evidence" value="ECO:0007669"/>
    <property type="project" value="UniProtKB-KW"/>
</dbReference>
<evidence type="ECO:0000313" key="4">
    <source>
        <dbReference type="Proteomes" id="UP000182993"/>
    </source>
</evidence>
<dbReference type="EMBL" id="CP016313">
    <property type="protein sequence ID" value="APD10445.1"/>
    <property type="molecule type" value="Genomic_DNA"/>
</dbReference>
<evidence type="ECO:0000313" key="3">
    <source>
        <dbReference type="EMBL" id="APD10445.1"/>
    </source>
</evidence>
<accession>A0A1J0LY90</accession>
<geneLocation type="plasmid" evidence="4">
    <name>ptb1</name>
</geneLocation>
<dbReference type="InterPro" id="IPR002104">
    <property type="entry name" value="Integrase_catalytic"/>
</dbReference>
<dbReference type="InterPro" id="IPR013762">
    <property type="entry name" value="Integrase-like_cat_sf"/>
</dbReference>
<evidence type="ECO:0000259" key="2">
    <source>
        <dbReference type="PROSITE" id="PS51898"/>
    </source>
</evidence>
<dbReference type="Proteomes" id="UP000182993">
    <property type="component" value="Plasmid pTB1"/>
</dbReference>
<proteinExistence type="predicted"/>
<gene>
    <name evidence="3" type="ORF">A0O31_02420</name>
</gene>
<keyword evidence="3" id="KW-0614">Plasmid</keyword>
<dbReference type="GO" id="GO:0003677">
    <property type="term" value="F:DNA binding"/>
    <property type="evidence" value="ECO:0007669"/>
    <property type="project" value="InterPro"/>
</dbReference>
<keyword evidence="1" id="KW-0233">DNA recombination</keyword>
<feature type="domain" description="Tyr recombinase" evidence="2">
    <location>
        <begin position="143"/>
        <end position="325"/>
    </location>
</feature>
<protein>
    <recommendedName>
        <fullName evidence="2">Tyr recombinase domain-containing protein</fullName>
    </recommendedName>
</protein>